<reference evidence="10 11" key="1">
    <citation type="submission" date="2019-10" db="EMBL/GenBank/DDBJ databases">
        <title>Description of Paenibacillus terricola sp. nov.</title>
        <authorList>
            <person name="Carlier A."/>
            <person name="Qi S."/>
        </authorList>
    </citation>
    <scope>NUCLEOTIDE SEQUENCE [LARGE SCALE GENOMIC DNA]</scope>
    <source>
        <strain evidence="10 11">LMG 31459</strain>
    </source>
</reference>
<dbReference type="InterPro" id="IPR018201">
    <property type="entry name" value="Ketoacyl_synth_AS"/>
</dbReference>
<dbReference type="InterPro" id="IPR036736">
    <property type="entry name" value="ACP-like_sf"/>
</dbReference>
<dbReference type="SUPFAM" id="SSF53901">
    <property type="entry name" value="Thiolase-like"/>
    <property type="match status" value="2"/>
</dbReference>
<dbReference type="InterPro" id="IPR036291">
    <property type="entry name" value="NAD(P)-bd_dom_sf"/>
</dbReference>
<dbReference type="PANTHER" id="PTHR43775">
    <property type="entry name" value="FATTY ACID SYNTHASE"/>
    <property type="match status" value="1"/>
</dbReference>
<evidence type="ECO:0000256" key="6">
    <source>
        <dbReference type="PROSITE-ProRule" id="PRU01363"/>
    </source>
</evidence>
<protein>
    <submittedName>
        <fullName evidence="10">KR domain-containing protein</fullName>
    </submittedName>
</protein>
<dbReference type="InterPro" id="IPR020841">
    <property type="entry name" value="PKS_Beta-ketoAc_synthase_dom"/>
</dbReference>
<dbReference type="EMBL" id="WHOB01000012">
    <property type="protein sequence ID" value="NOU77409.1"/>
    <property type="molecule type" value="Genomic_DNA"/>
</dbReference>
<dbReference type="InterPro" id="IPR049551">
    <property type="entry name" value="PKS_DH_C"/>
</dbReference>
<dbReference type="SMART" id="SM00822">
    <property type="entry name" value="PKS_KR"/>
    <property type="match status" value="1"/>
</dbReference>
<dbReference type="PROSITE" id="PS50075">
    <property type="entry name" value="CARRIER"/>
    <property type="match status" value="1"/>
</dbReference>
<dbReference type="CDD" id="cd08953">
    <property type="entry name" value="KR_2_SDR_x"/>
    <property type="match status" value="1"/>
</dbReference>
<sequence length="2103" mass="226942">MPMQGRTHTPDFTQNNGNVRSDDIAIIGLSGRFSGARNVQQYWDNLVQEVSSLQEAPAERTELNKLTPAQRAHIRYGGFLPGADQFDPLFFHISPKEAEHMDPRQRLFLEESWKAIEDAGYSLQDMSGSKCGIFVGLQQGEYLERFLGETNEHVPTGNSLSVIPARISYLLNLKGPSIALDTACSSSLVALSLACDSLHNGSSEMAIAGGVQLMLTPWIYMSLGKLGMLNTDGICKPFAEEADGIGLGEGVGAVLLKKYAAAKRDGDHIYGVIKGIGVNQDGKTNGITAPNGLSQAALEREVYEKSGINPEHISYVEAHGTGTRLGDPIEVAALTETFGAFTDKKHYCHLGSVKGNIGHTLSASGMAGLIKVLLSLQHGRIPATLHSGEGNKLIDFKNSPFYVGKETEEWRREAGRPRMAAVSSFGMSGTNCHVVVAEHIEREEEAVTGTAGDNDGKVLLFALSAKSDMALEAKVQHLRDYLQEHRSLGRLANISYTLLAGRDHYAYRSMFIAASKEELVRELEAFLHKQPSSGWYSSGGSGGSGRVNPALKAKMEQLLVQFHQDRLTPQERAKAAQLIANYYIKGYAADFKSLSAAGSFRRVPLPGYPFDYMRCWIEAADEKGSAENSGAAGSTAAAGGARGVSGSGGAATGADQVSRSSSAARAAGSAGAAAEGQLHPLVHRNVSTVQGIGFISEPEAAGKAVFGKSIYGAAVFSEAILLAIGAQAALLGSGAPGIASLEQIQFGHPASDKQQVKLNIQLQGEGEGDSLRFAVLREGSQQDILAAGTARTGLAYPSHEPAAVDIGKLKQEAAQVRTGDEVYRVLENQGIAYEAQAQIITGLYSSLTDHLAVISPGPFHSADDVMAAMLTEAVLQGLNMDIIGNGGTASAAYEIGEIQLIRQASTAKYVHFQSGGLETAGSELHYDVHVLNESGEAVLSFKNIQMVPVSTREIVTGEQYALLKKEWMKSEQPRERKRVEGQYLIIVNEEMDDDAVAAVRASFEAPLILCDGKAQQARDSVLPVDFTLTEDSEQTIEAVLGMKLKLKGIVDFSDLHAQPKPMSKQSYGKIMLLQALVKQAGKDFRIVHLTGGVQNPENRTATLAGADIAGIIRTLGAEYRQVTARTVDIGLDASDINRQLRIVLDELSLDSDTAEACYADGLRYEPVITTLKQQNKWIGRELHNRLKVDPKKVYVITGGTRGIGAEMARLLVRRGARKLVLMGVQAFPAREDWPDILSGTVHDPGSLARIKRVVELEASGAQVEVYSGSLTDAGQLMPFVESIRQQWGGIGGVVHCAGSNLNQHPAFVNKKIADIRQVFEPKVEGVAALQHIFAQDKLEFFVLFSSISALAPLLSAGLSDYSAANYYLDLYAQHQHTLGNSYYQSIIWPSWSEVGMLADSGFQLSPLYTQSGLTAHSLADGLFMLEDIIIGRDSPSVIPAILDMDLYRPELLIKARAERGKGLPGAKAVVKSQGSPDAAVAGGNVQNTLSTPSDLQEASALILDIFCAELKLPGDRVREDVPFAEIGVDSILLIEVIKKLDTAFQTRIDPALFFELRDMRALAEHLCSTGAEYKSQPELVQDDPPLLTGNRIRFAEPYNRVPEFHYGRGREARMQAVHNVQDETPSPEGRHDGRIAVIGMGCHFPGAGDKDAFWNNLRQGLDSITEVPASRWDKDEWYAPVYAEGKSISKWGGFLDDIERFDGGYFGLKENVEQISPLMRQSLEVTAETILDAGYEMEDISGKKVGVFIGAHPGSYPGWVQDINKNTIIGIGQNFIAAYASHFFNLKGPSLTVDSACSSSLLSLHLACQSIRSGESEMAIAGGVDLLLDERPHLVFSASKAMSPDGKCHTFDEEANGIVPGEGCGAVLLKPLAKALADGDRIYTVIEASATNNDGRTMGVTTPSMQAQEEVIAEAIRRSGINPETIGYVETHGTGTMIGDPIELKALTSVYKRYTGATGFCGVGSVKTNIGHCLSAAGIASFIKAALCIHHKMLVPTLNCSRPNPRFDFGHSPFYPVLEAAAWDSHGEARRAAVSSFGFGGTNVHMIIGECGEDALSGYTRRRYPLPAPLYNRQQAWVNRGKEEGRQTQDEQDQLSFLQFVEE</sequence>
<evidence type="ECO:0000256" key="5">
    <source>
        <dbReference type="ARBA" id="ARBA00022679"/>
    </source>
</evidence>
<dbReference type="PROSITE" id="PS00606">
    <property type="entry name" value="KS3_1"/>
    <property type="match status" value="2"/>
</dbReference>
<dbReference type="InterPro" id="IPR009081">
    <property type="entry name" value="PP-bd_ACP"/>
</dbReference>
<evidence type="ECO:0000256" key="1">
    <source>
        <dbReference type="ARBA" id="ARBA00003299"/>
    </source>
</evidence>
<dbReference type="InterPro" id="IPR020806">
    <property type="entry name" value="PKS_PP-bd"/>
</dbReference>
<dbReference type="Pfam" id="PF00109">
    <property type="entry name" value="ketoacyl-synt"/>
    <property type="match status" value="2"/>
</dbReference>
<keyword evidence="3" id="KW-0596">Phosphopantetheine</keyword>
<evidence type="ECO:0000259" key="9">
    <source>
        <dbReference type="PROSITE" id="PS52019"/>
    </source>
</evidence>
<proteinExistence type="predicted"/>
<dbReference type="Pfam" id="PF14765">
    <property type="entry name" value="PS-DH"/>
    <property type="match status" value="1"/>
</dbReference>
<dbReference type="InterPro" id="IPR057326">
    <property type="entry name" value="KR_dom"/>
</dbReference>
<accession>A0ABX1YAF6</accession>
<dbReference type="PROSITE" id="PS52019">
    <property type="entry name" value="PKS_MFAS_DH"/>
    <property type="match status" value="1"/>
</dbReference>
<comment type="caution">
    <text evidence="10">The sequence shown here is derived from an EMBL/GenBank/DDBJ whole genome shotgun (WGS) entry which is preliminary data.</text>
</comment>
<dbReference type="Proteomes" id="UP000596857">
    <property type="component" value="Unassembled WGS sequence"/>
</dbReference>
<dbReference type="PANTHER" id="PTHR43775:SF37">
    <property type="entry name" value="SI:DKEY-61P9.11"/>
    <property type="match status" value="1"/>
</dbReference>
<dbReference type="Pfam" id="PF08659">
    <property type="entry name" value="KR"/>
    <property type="match status" value="1"/>
</dbReference>
<feature type="domain" description="Ketosynthase family 3 (KS3)" evidence="8">
    <location>
        <begin position="1632"/>
        <end position="2050"/>
    </location>
</feature>
<keyword evidence="5" id="KW-0808">Transferase</keyword>
<dbReference type="Pfam" id="PF00550">
    <property type="entry name" value="PP-binding"/>
    <property type="match status" value="1"/>
</dbReference>
<dbReference type="PROSITE" id="PS00012">
    <property type="entry name" value="PHOSPHOPANTETHEINE"/>
    <property type="match status" value="1"/>
</dbReference>
<feature type="domain" description="Carrier" evidence="7">
    <location>
        <begin position="1493"/>
        <end position="1570"/>
    </location>
</feature>
<dbReference type="Gene3D" id="3.40.50.720">
    <property type="entry name" value="NAD(P)-binding Rossmann-like Domain"/>
    <property type="match status" value="1"/>
</dbReference>
<dbReference type="InterPro" id="IPR014030">
    <property type="entry name" value="Ketoacyl_synth_N"/>
</dbReference>
<dbReference type="InterPro" id="IPR006162">
    <property type="entry name" value="Ppantetheine_attach_site"/>
</dbReference>
<organism evidence="10 11">
    <name type="scientific">Paenibacillus phytohabitans</name>
    <dbReference type="NCBI Taxonomy" id="2654978"/>
    <lineage>
        <taxon>Bacteria</taxon>
        <taxon>Bacillati</taxon>
        <taxon>Bacillota</taxon>
        <taxon>Bacilli</taxon>
        <taxon>Bacillales</taxon>
        <taxon>Paenibacillaceae</taxon>
        <taxon>Paenibacillus</taxon>
    </lineage>
</organism>
<evidence type="ECO:0000256" key="2">
    <source>
        <dbReference type="ARBA" id="ARBA00004789"/>
    </source>
</evidence>
<dbReference type="SMART" id="SM00823">
    <property type="entry name" value="PKS_PP"/>
    <property type="match status" value="1"/>
</dbReference>
<dbReference type="Gene3D" id="1.10.1240.100">
    <property type="match status" value="1"/>
</dbReference>
<dbReference type="CDD" id="cd00833">
    <property type="entry name" value="PKS"/>
    <property type="match status" value="2"/>
</dbReference>
<evidence type="ECO:0000313" key="10">
    <source>
        <dbReference type="EMBL" id="NOU77409.1"/>
    </source>
</evidence>
<comment type="function">
    <text evidence="1">Involved in some intermediate steps for the synthesis of the antibiotic polyketide bacillaene which is involved in secondary metabolism.</text>
</comment>
<dbReference type="Pfam" id="PF02801">
    <property type="entry name" value="Ketoacyl-synt_C"/>
    <property type="match status" value="2"/>
</dbReference>
<feature type="region of interest" description="N-terminal hotdog fold" evidence="6">
    <location>
        <begin position="664"/>
        <end position="797"/>
    </location>
</feature>
<dbReference type="RefSeq" id="WP_171715708.1">
    <property type="nucleotide sequence ID" value="NZ_WHOB01000012.1"/>
</dbReference>
<dbReference type="InterPro" id="IPR013968">
    <property type="entry name" value="PKS_KR"/>
</dbReference>
<dbReference type="Pfam" id="PF16197">
    <property type="entry name" value="KAsynt_C_assoc"/>
    <property type="match status" value="1"/>
</dbReference>
<dbReference type="Gene3D" id="1.10.1200.10">
    <property type="entry name" value="ACP-like"/>
    <property type="match status" value="1"/>
</dbReference>
<feature type="domain" description="Ketosynthase family 3 (KS3)" evidence="8">
    <location>
        <begin position="21"/>
        <end position="438"/>
    </location>
</feature>
<feature type="region of interest" description="C-terminal hotdog fold" evidence="6">
    <location>
        <begin position="814"/>
        <end position="955"/>
    </location>
</feature>
<evidence type="ECO:0000259" key="8">
    <source>
        <dbReference type="PROSITE" id="PS52004"/>
    </source>
</evidence>
<dbReference type="Pfam" id="PF22621">
    <property type="entry name" value="CurL-like_PKS_C"/>
    <property type="match status" value="1"/>
</dbReference>
<evidence type="ECO:0000313" key="11">
    <source>
        <dbReference type="Proteomes" id="UP000596857"/>
    </source>
</evidence>
<dbReference type="SMART" id="SM00825">
    <property type="entry name" value="PKS_KS"/>
    <property type="match status" value="2"/>
</dbReference>
<dbReference type="SUPFAM" id="SSF47336">
    <property type="entry name" value="ACP-like"/>
    <property type="match status" value="1"/>
</dbReference>
<keyword evidence="4" id="KW-0597">Phosphoprotein</keyword>
<gene>
    <name evidence="10" type="ORF">GC101_00795</name>
</gene>
<dbReference type="InterPro" id="IPR032821">
    <property type="entry name" value="PKS_assoc"/>
</dbReference>
<dbReference type="InterPro" id="IPR050091">
    <property type="entry name" value="PKS_NRPS_Biosynth_Enz"/>
</dbReference>
<dbReference type="InterPro" id="IPR014031">
    <property type="entry name" value="Ketoacyl_synth_C"/>
</dbReference>
<dbReference type="Gene3D" id="3.10.129.110">
    <property type="entry name" value="Polyketide synthase dehydratase"/>
    <property type="match status" value="1"/>
</dbReference>
<comment type="caution">
    <text evidence="6">Lacks conserved residue(s) required for the propagation of feature annotation.</text>
</comment>
<evidence type="ECO:0000259" key="7">
    <source>
        <dbReference type="PROSITE" id="PS50075"/>
    </source>
</evidence>
<dbReference type="SMART" id="SM01294">
    <property type="entry name" value="PKS_PP_betabranch"/>
    <property type="match status" value="1"/>
</dbReference>
<dbReference type="InterPro" id="IPR049900">
    <property type="entry name" value="PKS_mFAS_DH"/>
</dbReference>
<dbReference type="PROSITE" id="PS52004">
    <property type="entry name" value="KS3_2"/>
    <property type="match status" value="2"/>
</dbReference>
<evidence type="ECO:0000256" key="3">
    <source>
        <dbReference type="ARBA" id="ARBA00022450"/>
    </source>
</evidence>
<keyword evidence="11" id="KW-1185">Reference proteome</keyword>
<dbReference type="SUPFAM" id="SSF51735">
    <property type="entry name" value="NAD(P)-binding Rossmann-fold domains"/>
    <property type="match status" value="2"/>
</dbReference>
<comment type="pathway">
    <text evidence="2">Antibiotic biosynthesis; bacillaene biosynthesis.</text>
</comment>
<feature type="domain" description="PKS/mFAS DH" evidence="9">
    <location>
        <begin position="664"/>
        <end position="955"/>
    </location>
</feature>
<name>A0ABX1YAF6_9BACL</name>
<dbReference type="InterPro" id="IPR042104">
    <property type="entry name" value="PKS_dehydratase_sf"/>
</dbReference>
<evidence type="ECO:0000256" key="4">
    <source>
        <dbReference type="ARBA" id="ARBA00022553"/>
    </source>
</evidence>
<dbReference type="Gene3D" id="3.40.47.10">
    <property type="match status" value="2"/>
</dbReference>
<dbReference type="InterPro" id="IPR016039">
    <property type="entry name" value="Thiolase-like"/>
</dbReference>